<sequence>MEKAIVLKNITKRFPGIVANDRINLEVDKGEIHAIVGENGAGKSTLMKILSGLYQPDEGEIFIFGKKERISSPNRAIELKIGMVHQHFMLVGRFSVLENIILGAERKKGLTIDWEESRKAIENLCRLYNFSVDLKARVEDISVGMAQRVEILKVLYRGADILVLDEPTAVLAPQEVKELFVNLRRLKEEGKTIIFISHKLDEVLEIADKITVLRRGKVVGTVEPQKVNKEELAKMMVGKPVLLKLDREEVEKGEVVVSLENLRVKDRDGRPVVEGVNIKIRAGEIYGIAGVEGNGQKELAETIIGLRRADGGDIKVLGKSVKDLSIRERRDLGIAFIPEDRHKQGLVLPMKVWENAVLGLHRKKDFYRAPSLDVKNAERFCRTVVEEYHVSLSSIRQAVEGLSGGNQQKVILGRELSQNPVFIIAAQPTRGLDIGASEFVYSQLLKLRKEGKAILLISADLDEVLSLSDRVGVMYGGKIVAEFEPQEVSLEEIGLYMLGAHEKAGEAS</sequence>
<keyword evidence="6 10" id="KW-0067">ATP-binding</keyword>
<evidence type="ECO:0000313" key="11">
    <source>
        <dbReference type="Proteomes" id="UP000075737"/>
    </source>
</evidence>
<dbReference type="AlphaFoldDB" id="A0A162MKM4"/>
<dbReference type="InterPro" id="IPR050107">
    <property type="entry name" value="ABC_carbohydrate_import_ATPase"/>
</dbReference>
<dbReference type="GO" id="GO:0005886">
    <property type="term" value="C:plasma membrane"/>
    <property type="evidence" value="ECO:0007669"/>
    <property type="project" value="UniProtKB-SubCell"/>
</dbReference>
<keyword evidence="2" id="KW-0813">Transport</keyword>
<evidence type="ECO:0000256" key="4">
    <source>
        <dbReference type="ARBA" id="ARBA00022737"/>
    </source>
</evidence>
<evidence type="ECO:0000256" key="7">
    <source>
        <dbReference type="ARBA" id="ARBA00022967"/>
    </source>
</evidence>
<keyword evidence="8" id="KW-0472">Membrane</keyword>
<evidence type="ECO:0000256" key="1">
    <source>
        <dbReference type="ARBA" id="ARBA00004202"/>
    </source>
</evidence>
<organism evidence="10 11">
    <name type="scientific">Thermovenabulum gondwanense</name>
    <dbReference type="NCBI Taxonomy" id="520767"/>
    <lineage>
        <taxon>Bacteria</taxon>
        <taxon>Bacillati</taxon>
        <taxon>Bacillota</taxon>
        <taxon>Clostridia</taxon>
        <taxon>Thermosediminibacterales</taxon>
        <taxon>Thermosediminibacteraceae</taxon>
        <taxon>Thermovenabulum</taxon>
    </lineage>
</organism>
<accession>A0A162MKM4</accession>
<dbReference type="InterPro" id="IPR003593">
    <property type="entry name" value="AAA+_ATPase"/>
</dbReference>
<dbReference type="PROSITE" id="PS00211">
    <property type="entry name" value="ABC_TRANSPORTER_1"/>
    <property type="match status" value="2"/>
</dbReference>
<evidence type="ECO:0000256" key="8">
    <source>
        <dbReference type="ARBA" id="ARBA00023136"/>
    </source>
</evidence>
<reference evidence="10 11" key="1">
    <citation type="submission" date="2015-12" db="EMBL/GenBank/DDBJ databases">
        <title>Draft genome of Thermovenabulum gondwanense isolated from a red thermophilic microbial mat colonisisng an outflow channel of a bore well.</title>
        <authorList>
            <person name="Patel B.K."/>
        </authorList>
    </citation>
    <scope>NUCLEOTIDE SEQUENCE [LARGE SCALE GENOMIC DNA]</scope>
    <source>
        <strain evidence="10 11">R270</strain>
    </source>
</reference>
<dbReference type="Gene3D" id="3.40.50.300">
    <property type="entry name" value="P-loop containing nucleotide triphosphate hydrolases"/>
    <property type="match status" value="2"/>
</dbReference>
<dbReference type="PANTHER" id="PTHR43790">
    <property type="entry name" value="CARBOHYDRATE TRANSPORT ATP-BINDING PROTEIN MG119-RELATED"/>
    <property type="match status" value="1"/>
</dbReference>
<dbReference type="PANTHER" id="PTHR43790:SF4">
    <property type="entry name" value="GUANOSINE IMPORT ATP-BINDING PROTEIN NUPO"/>
    <property type="match status" value="1"/>
</dbReference>
<dbReference type="InterPro" id="IPR017871">
    <property type="entry name" value="ABC_transporter-like_CS"/>
</dbReference>
<dbReference type="EMBL" id="LOHZ01000027">
    <property type="protein sequence ID" value="KYO66497.1"/>
    <property type="molecule type" value="Genomic_DNA"/>
</dbReference>
<evidence type="ECO:0000313" key="10">
    <source>
        <dbReference type="EMBL" id="KYO66497.1"/>
    </source>
</evidence>
<dbReference type="EC" id="3.6.3.17" evidence="10"/>
<dbReference type="Pfam" id="PF00005">
    <property type="entry name" value="ABC_tran"/>
    <property type="match status" value="2"/>
</dbReference>
<keyword evidence="10" id="KW-0378">Hydrolase</keyword>
<keyword evidence="11" id="KW-1185">Reference proteome</keyword>
<dbReference type="SUPFAM" id="SSF52540">
    <property type="entry name" value="P-loop containing nucleoside triphosphate hydrolases"/>
    <property type="match status" value="2"/>
</dbReference>
<proteinExistence type="predicted"/>
<dbReference type="OrthoDB" id="9771863at2"/>
<keyword evidence="3" id="KW-1003">Cell membrane</keyword>
<dbReference type="InterPro" id="IPR027417">
    <property type="entry name" value="P-loop_NTPase"/>
</dbReference>
<keyword evidence="7" id="KW-1278">Translocase</keyword>
<dbReference type="STRING" id="520767.ATZ99_11250"/>
<dbReference type="Proteomes" id="UP000075737">
    <property type="component" value="Unassembled WGS sequence"/>
</dbReference>
<keyword evidence="5" id="KW-0547">Nucleotide-binding</keyword>
<dbReference type="GO" id="GO:0005524">
    <property type="term" value="F:ATP binding"/>
    <property type="evidence" value="ECO:0007669"/>
    <property type="project" value="UniProtKB-KW"/>
</dbReference>
<evidence type="ECO:0000259" key="9">
    <source>
        <dbReference type="PROSITE" id="PS50893"/>
    </source>
</evidence>
<dbReference type="SMART" id="SM00382">
    <property type="entry name" value="AAA"/>
    <property type="match status" value="1"/>
</dbReference>
<protein>
    <submittedName>
        <fullName evidence="10">Galactose/methyl galactoside import ATP-binding protein MglA</fullName>
        <ecNumber evidence="10">3.6.3.17</ecNumber>
    </submittedName>
</protein>
<evidence type="ECO:0000256" key="2">
    <source>
        <dbReference type="ARBA" id="ARBA00022448"/>
    </source>
</evidence>
<name>A0A162MKM4_9FIRM</name>
<feature type="domain" description="ABC transporter" evidence="9">
    <location>
        <begin position="257"/>
        <end position="501"/>
    </location>
</feature>
<dbReference type="RefSeq" id="WP_068748258.1">
    <property type="nucleotide sequence ID" value="NZ_LOHZ01000027.1"/>
</dbReference>
<dbReference type="GO" id="GO:0016887">
    <property type="term" value="F:ATP hydrolysis activity"/>
    <property type="evidence" value="ECO:0007669"/>
    <property type="project" value="InterPro"/>
</dbReference>
<dbReference type="InterPro" id="IPR003439">
    <property type="entry name" value="ABC_transporter-like_ATP-bd"/>
</dbReference>
<evidence type="ECO:0000256" key="6">
    <source>
        <dbReference type="ARBA" id="ARBA00022840"/>
    </source>
</evidence>
<gene>
    <name evidence="10" type="primary">mglA</name>
    <name evidence="10" type="ORF">ATZ99_11250</name>
</gene>
<feature type="domain" description="ABC transporter" evidence="9">
    <location>
        <begin position="5"/>
        <end position="240"/>
    </location>
</feature>
<keyword evidence="4" id="KW-0677">Repeat</keyword>
<dbReference type="PROSITE" id="PS50893">
    <property type="entry name" value="ABC_TRANSPORTER_2"/>
    <property type="match status" value="2"/>
</dbReference>
<comment type="subcellular location">
    <subcellularLocation>
        <location evidence="1">Cell membrane</location>
        <topology evidence="1">Peripheral membrane protein</topology>
    </subcellularLocation>
</comment>
<evidence type="ECO:0000256" key="5">
    <source>
        <dbReference type="ARBA" id="ARBA00022741"/>
    </source>
</evidence>
<evidence type="ECO:0000256" key="3">
    <source>
        <dbReference type="ARBA" id="ARBA00022475"/>
    </source>
</evidence>
<comment type="caution">
    <text evidence="10">The sequence shown here is derived from an EMBL/GenBank/DDBJ whole genome shotgun (WGS) entry which is preliminary data.</text>
</comment>
<dbReference type="CDD" id="cd03216">
    <property type="entry name" value="ABC_Carb_Monos_I"/>
    <property type="match status" value="1"/>
</dbReference>
<dbReference type="CDD" id="cd03215">
    <property type="entry name" value="ABC_Carb_Monos_II"/>
    <property type="match status" value="1"/>
</dbReference>
<dbReference type="FunFam" id="3.40.50.300:FF:000127">
    <property type="entry name" value="Ribose import ATP-binding protein RbsA"/>
    <property type="match status" value="1"/>
</dbReference>